<proteinExistence type="predicted"/>
<evidence type="ECO:0000313" key="2">
    <source>
        <dbReference type="EMBL" id="OQD65594.1"/>
    </source>
</evidence>
<dbReference type="InterPro" id="IPR002156">
    <property type="entry name" value="RNaseH_domain"/>
</dbReference>
<dbReference type="EMBL" id="MDYN01000377">
    <property type="protein sequence ID" value="OQD65594.1"/>
    <property type="molecule type" value="Genomic_DNA"/>
</dbReference>
<dbReference type="STRING" id="416450.A0A1V6NLI1"/>
<comment type="caution">
    <text evidence="2">The sequence shown here is derived from an EMBL/GenBank/DDBJ whole genome shotgun (WGS) entry which is preliminary data.</text>
</comment>
<accession>A0A1V6NLI1</accession>
<dbReference type="GO" id="GO:0003676">
    <property type="term" value="F:nucleic acid binding"/>
    <property type="evidence" value="ECO:0007669"/>
    <property type="project" value="InterPro"/>
</dbReference>
<reference evidence="3" key="1">
    <citation type="journal article" date="2017" name="Nat. Microbiol.">
        <title>Global analysis of biosynthetic gene clusters reveals vast potential of secondary metabolite production in Penicillium species.</title>
        <authorList>
            <person name="Nielsen J.C."/>
            <person name="Grijseels S."/>
            <person name="Prigent S."/>
            <person name="Ji B."/>
            <person name="Dainat J."/>
            <person name="Nielsen K.F."/>
            <person name="Frisvad J.C."/>
            <person name="Workman M."/>
            <person name="Nielsen J."/>
        </authorList>
    </citation>
    <scope>NUCLEOTIDE SEQUENCE [LARGE SCALE GENOMIC DNA]</scope>
    <source>
        <strain evidence="3">IBT 31811</strain>
    </source>
</reference>
<keyword evidence="3" id="KW-1185">Reference proteome</keyword>
<organism evidence="2 3">
    <name type="scientific">Penicillium antarcticum</name>
    <dbReference type="NCBI Taxonomy" id="416450"/>
    <lineage>
        <taxon>Eukaryota</taxon>
        <taxon>Fungi</taxon>
        <taxon>Dikarya</taxon>
        <taxon>Ascomycota</taxon>
        <taxon>Pezizomycotina</taxon>
        <taxon>Eurotiomycetes</taxon>
        <taxon>Eurotiomycetidae</taxon>
        <taxon>Eurotiales</taxon>
        <taxon>Aspergillaceae</taxon>
        <taxon>Penicillium</taxon>
    </lineage>
</organism>
<dbReference type="InterPro" id="IPR012337">
    <property type="entry name" value="RNaseH-like_sf"/>
</dbReference>
<dbReference type="SUPFAM" id="SSF53098">
    <property type="entry name" value="Ribonuclease H-like"/>
    <property type="match status" value="1"/>
</dbReference>
<dbReference type="InterPro" id="IPR036397">
    <property type="entry name" value="RNaseH_sf"/>
</dbReference>
<sequence length="267" mass="29924">MVLESTESWAKQAKNGVVIFVDSQAALKALRRPRMPSGQVYLAGCLGLIQRLAGRCVRIELRWIPAHQGVIGNEIVDQHAKQAAQEPDGLQNPRNRGICLAAAAKRRIRREAKLEWDRTWAKETTSRPTRRLIEAPTKKTLEYWSGLCKATTSILMQLRTGRIGLGAYLNRINRRETARCGCDLGNQTMIHVLLECPLHQDERDWMRSALSDKGTTLSRDELLTRPEARTAVAEFMVKTGLLGQFQTVDPTALGEEENDEGAEIKTP</sequence>
<gene>
    <name evidence="2" type="ORF">PENANT_c377G00313</name>
</gene>
<dbReference type="AlphaFoldDB" id="A0A1V6NLI1"/>
<evidence type="ECO:0000259" key="1">
    <source>
        <dbReference type="PROSITE" id="PS50879"/>
    </source>
</evidence>
<dbReference type="PROSITE" id="PS50879">
    <property type="entry name" value="RNASE_H_1"/>
    <property type="match status" value="1"/>
</dbReference>
<evidence type="ECO:0000313" key="3">
    <source>
        <dbReference type="Proteomes" id="UP000191672"/>
    </source>
</evidence>
<protein>
    <recommendedName>
        <fullName evidence="1">RNase H type-1 domain-containing protein</fullName>
    </recommendedName>
</protein>
<dbReference type="Proteomes" id="UP000191672">
    <property type="component" value="Unassembled WGS sequence"/>
</dbReference>
<dbReference type="GO" id="GO:0004523">
    <property type="term" value="F:RNA-DNA hybrid ribonuclease activity"/>
    <property type="evidence" value="ECO:0007669"/>
    <property type="project" value="InterPro"/>
</dbReference>
<dbReference type="CDD" id="cd09276">
    <property type="entry name" value="Rnase_HI_RT_non_LTR"/>
    <property type="match status" value="1"/>
</dbReference>
<dbReference type="Gene3D" id="3.30.420.10">
    <property type="entry name" value="Ribonuclease H-like superfamily/Ribonuclease H"/>
    <property type="match status" value="1"/>
</dbReference>
<name>A0A1V6NLI1_9EURO</name>
<feature type="domain" description="RNase H type-1" evidence="1">
    <location>
        <begin position="1"/>
        <end position="85"/>
    </location>
</feature>